<feature type="domain" description="Intradiol ring-cleavage dioxygenases" evidence="1">
    <location>
        <begin position="75"/>
        <end position="185"/>
    </location>
</feature>
<dbReference type="RefSeq" id="WP_106726855.1">
    <property type="nucleotide sequence ID" value="NZ_PXYL01000021.1"/>
</dbReference>
<dbReference type="InterPro" id="IPR015889">
    <property type="entry name" value="Intradiol_dOase_core"/>
</dbReference>
<dbReference type="EMBL" id="PXYL01000021">
    <property type="protein sequence ID" value="PSJ55912.1"/>
    <property type="molecule type" value="Genomic_DNA"/>
</dbReference>
<evidence type="ECO:0000313" key="3">
    <source>
        <dbReference type="Proteomes" id="UP000240653"/>
    </source>
</evidence>
<dbReference type="Gene3D" id="2.60.130.10">
    <property type="entry name" value="Aromatic compound dioxygenase"/>
    <property type="match status" value="1"/>
</dbReference>
<evidence type="ECO:0000313" key="2">
    <source>
        <dbReference type="EMBL" id="PSJ55912.1"/>
    </source>
</evidence>
<organism evidence="2 3">
    <name type="scientific">Pseudaminobacter soli</name>
    <name type="common">ex Li et al. 2025</name>
    <dbReference type="NCBI Taxonomy" id="1295366"/>
    <lineage>
        <taxon>Bacteria</taxon>
        <taxon>Pseudomonadati</taxon>
        <taxon>Pseudomonadota</taxon>
        <taxon>Alphaproteobacteria</taxon>
        <taxon>Hyphomicrobiales</taxon>
        <taxon>Phyllobacteriaceae</taxon>
        <taxon>Pseudaminobacter</taxon>
    </lineage>
</organism>
<gene>
    <name evidence="2" type="ORF">C7I85_25725</name>
</gene>
<dbReference type="CDD" id="cd03457">
    <property type="entry name" value="intradiol_dioxygenase_like"/>
    <property type="match status" value="1"/>
</dbReference>
<keyword evidence="2" id="KW-0223">Dioxygenase</keyword>
<dbReference type="SUPFAM" id="SSF49482">
    <property type="entry name" value="Aromatic compound dioxygenase"/>
    <property type="match status" value="1"/>
</dbReference>
<name>A0A2P7S0F7_9HYPH</name>
<dbReference type="GO" id="GO:0016702">
    <property type="term" value="F:oxidoreductase activity, acting on single donors with incorporation of molecular oxygen, incorporation of two atoms of oxygen"/>
    <property type="evidence" value="ECO:0007669"/>
    <property type="project" value="InterPro"/>
</dbReference>
<dbReference type="GO" id="GO:0008199">
    <property type="term" value="F:ferric iron binding"/>
    <property type="evidence" value="ECO:0007669"/>
    <property type="project" value="InterPro"/>
</dbReference>
<sequence length="243" mass="26471">MTVKRPSGPQINRRQALGLLAVTAVGGAFVPREALAQDKSLADTSLLMPDAGVCSITPEVTEGPFYFDPELERQDITEGRKGVPLVVRLQAVDAQCRPLARARVDIWHCDAKGIYSGYPGQGDGGNIDTSGQKFLRGIQHTDGRGIVTFRTIYPGWYSGRTTHIHFKVFPDDKSVMTGQLFFPDDLSEHLFASVAPYNHRPHRRDVFNGDDGIARRAGPLSQAALREAVGAYEALLIVAIDAG</sequence>
<evidence type="ECO:0000259" key="1">
    <source>
        <dbReference type="Pfam" id="PF00775"/>
    </source>
</evidence>
<dbReference type="InterPro" id="IPR006311">
    <property type="entry name" value="TAT_signal"/>
</dbReference>
<dbReference type="PROSITE" id="PS51318">
    <property type="entry name" value="TAT"/>
    <property type="match status" value="1"/>
</dbReference>
<proteinExistence type="predicted"/>
<dbReference type="Pfam" id="PF00775">
    <property type="entry name" value="Dioxygenase_C"/>
    <property type="match status" value="1"/>
</dbReference>
<reference evidence="2 3" key="1">
    <citation type="submission" date="2018-03" db="EMBL/GenBank/DDBJ databases">
        <title>The draft genome of Mesorhizobium soli JCM 19897.</title>
        <authorList>
            <person name="Li L."/>
            <person name="Liu L."/>
            <person name="Liang L."/>
            <person name="Wang T."/>
            <person name="Zhang X."/>
        </authorList>
    </citation>
    <scope>NUCLEOTIDE SEQUENCE [LARGE SCALE GENOMIC DNA]</scope>
    <source>
        <strain evidence="2 3">JCM 19897</strain>
    </source>
</reference>
<dbReference type="OrthoDB" id="9805815at2"/>
<dbReference type="Proteomes" id="UP000240653">
    <property type="component" value="Unassembled WGS sequence"/>
</dbReference>
<accession>A0A2P7S0F7</accession>
<dbReference type="InterPro" id="IPR000627">
    <property type="entry name" value="Intradiol_dOase_C"/>
</dbReference>
<keyword evidence="3" id="KW-1185">Reference proteome</keyword>
<protein>
    <submittedName>
        <fullName evidence="2">Protocatechuate dioxygenase</fullName>
    </submittedName>
</protein>
<keyword evidence="2" id="KW-0560">Oxidoreductase</keyword>
<comment type="caution">
    <text evidence="2">The sequence shown here is derived from an EMBL/GenBank/DDBJ whole genome shotgun (WGS) entry which is preliminary data.</text>
</comment>
<dbReference type="AlphaFoldDB" id="A0A2P7S0F7"/>
<dbReference type="PANTHER" id="PTHR34315">
    <property type="match status" value="1"/>
</dbReference>
<dbReference type="PANTHER" id="PTHR34315:SF1">
    <property type="entry name" value="INTRADIOL RING-CLEAVAGE DIOXYGENASES DOMAIN-CONTAINING PROTEIN-RELATED"/>
    <property type="match status" value="1"/>
</dbReference>